<feature type="region of interest" description="Disordered" evidence="6">
    <location>
        <begin position="140"/>
        <end position="199"/>
    </location>
</feature>
<organism evidence="8 9">
    <name type="scientific">Halocaridina rubra</name>
    <name type="common">Hawaiian red shrimp</name>
    <dbReference type="NCBI Taxonomy" id="373956"/>
    <lineage>
        <taxon>Eukaryota</taxon>
        <taxon>Metazoa</taxon>
        <taxon>Ecdysozoa</taxon>
        <taxon>Arthropoda</taxon>
        <taxon>Crustacea</taxon>
        <taxon>Multicrustacea</taxon>
        <taxon>Malacostraca</taxon>
        <taxon>Eumalacostraca</taxon>
        <taxon>Eucarida</taxon>
        <taxon>Decapoda</taxon>
        <taxon>Pleocyemata</taxon>
        <taxon>Caridea</taxon>
        <taxon>Atyoidea</taxon>
        <taxon>Atyidae</taxon>
        <taxon>Halocaridina</taxon>
    </lineage>
</organism>
<dbReference type="GO" id="GO:0000981">
    <property type="term" value="F:DNA-binding transcription factor activity, RNA polymerase II-specific"/>
    <property type="evidence" value="ECO:0007669"/>
    <property type="project" value="TreeGrafter"/>
</dbReference>
<feature type="region of interest" description="Disordered" evidence="6">
    <location>
        <begin position="392"/>
        <end position="411"/>
    </location>
</feature>
<dbReference type="GO" id="GO:0045944">
    <property type="term" value="P:positive regulation of transcription by RNA polymerase II"/>
    <property type="evidence" value="ECO:0007669"/>
    <property type="project" value="UniProtKB-ARBA"/>
</dbReference>
<dbReference type="Pfam" id="PF00096">
    <property type="entry name" value="zf-C2H2"/>
    <property type="match status" value="5"/>
</dbReference>
<feature type="compositionally biased region" description="Polar residues" evidence="6">
    <location>
        <begin position="819"/>
        <end position="828"/>
    </location>
</feature>
<feature type="domain" description="C2H2-type" evidence="7">
    <location>
        <begin position="127"/>
        <end position="156"/>
    </location>
</feature>
<dbReference type="SUPFAM" id="SSF57667">
    <property type="entry name" value="beta-beta-alpha zinc fingers"/>
    <property type="match status" value="3"/>
</dbReference>
<comment type="caution">
    <text evidence="8">The sequence shown here is derived from an EMBL/GenBank/DDBJ whole genome shotgun (WGS) entry which is preliminary data.</text>
</comment>
<sequence>MSTGEYKFRCQTTGCGKAFLTSYSLKIHLRVHAQYRPYTCANDGCQKSFTTLYRLRAHQRLHNGDTFNCDRDGCVRIFTTLSDLRKHVRTHTGEKPFKCEEDGCGKSFTVSHHLRTHKRIHTGERPYTCAEQDCQRSFTTNYSRKNHMRVHTKSPKSRHQKRLLKASKKEPKKDVLQGNETNFPLQVMEDGRQKTLTQDRIPYNETRVERNDLPVTSSFLSLGEAETHSKGSRCSHQSKIKLEPSALAAKQKAFAIIPVEGRPENLRKSLTLQDFLDMEAVRCDPNMKVPIVKATDDTTVGRLLQESQSLSPLHGGNDNDKRGLLEKITAHADICQCNPCRCDPSRGNECSCNAIADGESSSQSTPKKDSCLNTSVPNSFSSVSNKLEQELEVSKKTSPQKPLARSSEVSTFSNVVSRAPHMVNEFQESSEVERLAMSQSVDNAEEQISVEEFLQETVGTESSSSNNASTSARGSQQTLEGLIAGSSGRHSSASSFSGLGNLDDMSNIASPSMVDLMSYPLTHSVFGQGKGGENVMNQAVSLGNDSASIDQAFDVMSTSDISTDFSFSSPNMIEALLTEDIGGLPNISTHQQLSGCSVSRSFDPQSSSMAIAGPSSSSHQMNQMMQHTQGSQTVLQNPLKDVIDDGKPSPMSSCCCQHKKQQQQQSSAQHCCSGNPSLPSDFSSSSSPPGTGCCDQNCSSEGRRWSESTHNLIASLTCTPNPNGRRCCSDRRSSNSPSNSCSARSPVSLSHNSETSQCPSSMNTEQLFGPSGSSCCRSPHCSNSVSNNSAAGIHLSGQQFSHMDYNNLHPQDKCKYSPLSRNESNSQDTDTDPCDSLSKKSYLDLDTSTRQHQMKLSPHLQCAGHTQHHQNDMDHAQQKMDFHCHHHDSEASHRMIQTPHVHREGRHIGSSLDLVLKKDDDSCCVVICTNKLQMLRNILAKCECTDNDGSGPVDLQTLLNDALLEWESSEPSRGTGMYASGSENTMSGSFSQDLQSAQTIMPYSATSSVQSSSSFNVTHGTSDAQPSNLSLNWS</sequence>
<dbReference type="GO" id="GO:0005634">
    <property type="term" value="C:nucleus"/>
    <property type="evidence" value="ECO:0007669"/>
    <property type="project" value="UniProtKB-ARBA"/>
</dbReference>
<dbReference type="FunFam" id="3.30.160.60:FF:000100">
    <property type="entry name" value="Zinc finger 45-like"/>
    <property type="match status" value="1"/>
</dbReference>
<keyword evidence="2" id="KW-0677">Repeat</keyword>
<feature type="domain" description="C2H2-type" evidence="7">
    <location>
        <begin position="67"/>
        <end position="96"/>
    </location>
</feature>
<feature type="region of interest" description="Disordered" evidence="6">
    <location>
        <begin position="968"/>
        <end position="993"/>
    </location>
</feature>
<feature type="compositionally biased region" description="Basic residues" evidence="6">
    <location>
        <begin position="144"/>
        <end position="166"/>
    </location>
</feature>
<feature type="compositionally biased region" description="Polar residues" evidence="6">
    <location>
        <begin position="1015"/>
        <end position="1034"/>
    </location>
</feature>
<evidence type="ECO:0000256" key="6">
    <source>
        <dbReference type="SAM" id="MobiDB-lite"/>
    </source>
</evidence>
<feature type="compositionally biased region" description="Low complexity" evidence="6">
    <location>
        <begin position="606"/>
        <end position="629"/>
    </location>
</feature>
<protein>
    <recommendedName>
        <fullName evidence="7">C2H2-type domain-containing protein</fullName>
    </recommendedName>
</protein>
<feature type="compositionally biased region" description="Polar residues" evidence="6">
    <location>
        <begin position="749"/>
        <end position="765"/>
    </location>
</feature>
<evidence type="ECO:0000256" key="2">
    <source>
        <dbReference type="ARBA" id="ARBA00022737"/>
    </source>
</evidence>
<dbReference type="FunFam" id="3.30.160.60:FF:000072">
    <property type="entry name" value="zinc finger protein 143 isoform X1"/>
    <property type="match status" value="2"/>
</dbReference>
<dbReference type="PANTHER" id="PTHR19818">
    <property type="entry name" value="ZINC FINGER PROTEIN ZIC AND GLI"/>
    <property type="match status" value="1"/>
</dbReference>
<feature type="domain" description="C2H2-type" evidence="7">
    <location>
        <begin position="97"/>
        <end position="126"/>
    </location>
</feature>
<feature type="region of interest" description="Disordered" evidence="6">
    <location>
        <begin position="456"/>
        <end position="476"/>
    </location>
</feature>
<keyword evidence="4" id="KW-0862">Zinc</keyword>
<dbReference type="GO" id="GO:0008270">
    <property type="term" value="F:zinc ion binding"/>
    <property type="evidence" value="ECO:0007669"/>
    <property type="project" value="UniProtKB-KW"/>
</dbReference>
<evidence type="ECO:0000259" key="7">
    <source>
        <dbReference type="PROSITE" id="PS50157"/>
    </source>
</evidence>
<keyword evidence="1" id="KW-0479">Metal-binding</keyword>
<feature type="region of interest" description="Disordered" evidence="6">
    <location>
        <begin position="1012"/>
        <end position="1034"/>
    </location>
</feature>
<feature type="domain" description="C2H2-type" evidence="7">
    <location>
        <begin position="8"/>
        <end position="37"/>
    </location>
</feature>
<evidence type="ECO:0000256" key="5">
    <source>
        <dbReference type="PROSITE-ProRule" id="PRU00042"/>
    </source>
</evidence>
<keyword evidence="3 5" id="KW-0863">Zinc-finger</keyword>
<name>A0AAN8WWM7_HALRR</name>
<keyword evidence="9" id="KW-1185">Reference proteome</keyword>
<dbReference type="PANTHER" id="PTHR19818:SF139">
    <property type="entry name" value="PAIR-RULE PROTEIN ODD-PAIRED"/>
    <property type="match status" value="1"/>
</dbReference>
<dbReference type="Gene3D" id="3.30.160.60">
    <property type="entry name" value="Classic Zinc Finger"/>
    <property type="match status" value="5"/>
</dbReference>
<feature type="compositionally biased region" description="Low complexity" evidence="6">
    <location>
        <begin position="459"/>
        <end position="475"/>
    </location>
</feature>
<dbReference type="InterPro" id="IPR050329">
    <property type="entry name" value="GLI_C2H2-zinc-finger"/>
</dbReference>
<dbReference type="InterPro" id="IPR036236">
    <property type="entry name" value="Znf_C2H2_sf"/>
</dbReference>
<accession>A0AAN8WWM7</accession>
<feature type="domain" description="C2H2-type" evidence="7">
    <location>
        <begin position="38"/>
        <end position="67"/>
    </location>
</feature>
<gene>
    <name evidence="8" type="ORF">SK128_027816</name>
</gene>
<evidence type="ECO:0000313" key="8">
    <source>
        <dbReference type="EMBL" id="KAK7067670.1"/>
    </source>
</evidence>
<evidence type="ECO:0000256" key="1">
    <source>
        <dbReference type="ARBA" id="ARBA00022723"/>
    </source>
</evidence>
<dbReference type="PROSITE" id="PS00028">
    <property type="entry name" value="ZINC_FINGER_C2H2_1"/>
    <property type="match status" value="5"/>
</dbReference>
<feature type="compositionally biased region" description="Polar residues" evidence="6">
    <location>
        <begin position="981"/>
        <end position="993"/>
    </location>
</feature>
<dbReference type="PROSITE" id="PS50157">
    <property type="entry name" value="ZINC_FINGER_C2H2_2"/>
    <property type="match status" value="5"/>
</dbReference>
<evidence type="ECO:0000256" key="4">
    <source>
        <dbReference type="ARBA" id="ARBA00022833"/>
    </source>
</evidence>
<dbReference type="Proteomes" id="UP001381693">
    <property type="component" value="Unassembled WGS sequence"/>
</dbReference>
<dbReference type="EMBL" id="JAXCGZ010017858">
    <property type="protein sequence ID" value="KAK7067670.1"/>
    <property type="molecule type" value="Genomic_DNA"/>
</dbReference>
<feature type="region of interest" description="Disordered" evidence="6">
    <location>
        <begin position="729"/>
        <end position="765"/>
    </location>
</feature>
<proteinExistence type="predicted"/>
<dbReference type="SMART" id="SM00355">
    <property type="entry name" value="ZnF_C2H2"/>
    <property type="match status" value="5"/>
</dbReference>
<dbReference type="GO" id="GO:0000978">
    <property type="term" value="F:RNA polymerase II cis-regulatory region sequence-specific DNA binding"/>
    <property type="evidence" value="ECO:0007669"/>
    <property type="project" value="TreeGrafter"/>
</dbReference>
<feature type="compositionally biased region" description="Low complexity" evidence="6">
    <location>
        <begin position="734"/>
        <end position="748"/>
    </location>
</feature>
<evidence type="ECO:0000256" key="3">
    <source>
        <dbReference type="ARBA" id="ARBA00022771"/>
    </source>
</evidence>
<dbReference type="AlphaFoldDB" id="A0AAN8WWM7"/>
<feature type="region of interest" description="Disordered" evidence="6">
    <location>
        <begin position="597"/>
        <end position="632"/>
    </location>
</feature>
<reference evidence="8 9" key="1">
    <citation type="submission" date="2023-11" db="EMBL/GenBank/DDBJ databases">
        <title>Halocaridina rubra genome assembly.</title>
        <authorList>
            <person name="Smith C."/>
        </authorList>
    </citation>
    <scope>NUCLEOTIDE SEQUENCE [LARGE SCALE GENOMIC DNA]</scope>
    <source>
        <strain evidence="8">EP-1</strain>
        <tissue evidence="8">Whole</tissue>
    </source>
</reference>
<dbReference type="InterPro" id="IPR013087">
    <property type="entry name" value="Znf_C2H2_type"/>
</dbReference>
<evidence type="ECO:0000313" key="9">
    <source>
        <dbReference type="Proteomes" id="UP001381693"/>
    </source>
</evidence>
<feature type="region of interest" description="Disordered" evidence="6">
    <location>
        <begin position="811"/>
        <end position="837"/>
    </location>
</feature>